<gene>
    <name evidence="4" type="ORF">Hgul01_05293</name>
</gene>
<dbReference type="PANTHER" id="PTHR36220:SF1">
    <property type="entry name" value="GAMMA TUBULIN COMPLEX COMPONENT C-TERMINAL DOMAIN-CONTAINING PROTEIN"/>
    <property type="match status" value="1"/>
</dbReference>
<evidence type="ECO:0000256" key="3">
    <source>
        <dbReference type="ARBA" id="ARBA00023180"/>
    </source>
</evidence>
<accession>A0ABP9X7X7</accession>
<protein>
    <recommendedName>
        <fullName evidence="6">Integrin alpha beta-propellor repeat protein</fullName>
    </recommendedName>
</protein>
<keyword evidence="5" id="KW-1185">Reference proteome</keyword>
<dbReference type="InterPro" id="IPR013519">
    <property type="entry name" value="Int_alpha_beta-p"/>
</dbReference>
<dbReference type="SMART" id="SM00191">
    <property type="entry name" value="Int_alpha"/>
    <property type="match status" value="7"/>
</dbReference>
<comment type="caution">
    <text evidence="4">The sequence shown here is derived from an EMBL/GenBank/DDBJ whole genome shotgun (WGS) entry which is preliminary data.</text>
</comment>
<sequence>MGLSVCASRRLRRIVSIMLLAVVTMAGGVMSQPARPSLATAPLAAADWAAIQALLPLHQQVYLKASQASANDHLGYSVAVSGDTVVVGAYMDKSSLAGVQNSATPTVDTAANQAGAAYVFVRNGTTWSQQAYLKASQVSAGDLFGFSVAVAGDTIVVSAPYEDSSTMGVQNSATPTVDESTLGAGGAYVFVRNGTTWSQQAYLKASQVSGTDLFGFSVAVSGNLVVVGSPNEDSSTMGVQNSATPTVDEALLDAGAAYVFVRNGTTWSQQAYLKASQVSGTLLHGIVADRRLGEQAYLKASQVSGTDLFGASVAVSEETVVVGAYAEDSSLAGVQNSATPTVDETVADAGAAYVFGRSGTTWSQQAYLKASQVSASDFFGYSVAVSEETVVVGAYAEDSSTMGVQNSATPTVDESASGAGAAYVFGRSGTTWSQQAYLKASQVSMGDLFGYSVAVSGETVVVGAYAEDSSTMGVQNSATPTVDESASGAGAAYVFGRSGTTWSQQAYLKASQVSASDFFGYSVAVSGETLVVGAYHEDSSTAGIQHGALPTVDERAQGAGAVYGFTSHGLESRMQYLPLVATSQPQLIAALTTDGVPTTPVSTPGMIFLTTTITLPSGLPSGGHYWLSARPTTLVPGLVDDAVMLRVGPTEILRHHYGMTGELQAALVEVPASVLLPWTGQTVTVVFTDISGSVYSSTPLYLVWTP</sequence>
<organism evidence="4 5">
    <name type="scientific">Herpetosiphon gulosus</name>
    <dbReference type="NCBI Taxonomy" id="1973496"/>
    <lineage>
        <taxon>Bacteria</taxon>
        <taxon>Bacillati</taxon>
        <taxon>Chloroflexota</taxon>
        <taxon>Chloroflexia</taxon>
        <taxon>Herpetosiphonales</taxon>
        <taxon>Herpetosiphonaceae</taxon>
        <taxon>Herpetosiphon</taxon>
    </lineage>
</organism>
<proteinExistence type="predicted"/>
<dbReference type="Gene3D" id="2.130.10.130">
    <property type="entry name" value="Integrin alpha, N-terminal"/>
    <property type="match status" value="4"/>
</dbReference>
<dbReference type="EMBL" id="BAABRU010000053">
    <property type="protein sequence ID" value="GAA5531468.1"/>
    <property type="molecule type" value="Genomic_DNA"/>
</dbReference>
<dbReference type="PANTHER" id="PTHR36220">
    <property type="entry name" value="UNNAMED PRODUCT"/>
    <property type="match status" value="1"/>
</dbReference>
<evidence type="ECO:0000256" key="2">
    <source>
        <dbReference type="ARBA" id="ARBA00022737"/>
    </source>
</evidence>
<keyword evidence="2" id="KW-0677">Repeat</keyword>
<evidence type="ECO:0008006" key="6">
    <source>
        <dbReference type="Google" id="ProtNLM"/>
    </source>
</evidence>
<keyword evidence="3" id="KW-0325">Glycoprotein</keyword>
<evidence type="ECO:0000256" key="1">
    <source>
        <dbReference type="ARBA" id="ARBA00022729"/>
    </source>
</evidence>
<dbReference type="InterPro" id="IPR028994">
    <property type="entry name" value="Integrin_alpha_N"/>
</dbReference>
<evidence type="ECO:0000313" key="4">
    <source>
        <dbReference type="EMBL" id="GAA5531468.1"/>
    </source>
</evidence>
<keyword evidence="1" id="KW-0732">Signal</keyword>
<reference evidence="4 5" key="1">
    <citation type="submission" date="2024-02" db="EMBL/GenBank/DDBJ databases">
        <title>Herpetosiphon gulosus NBRC 112829.</title>
        <authorList>
            <person name="Ichikawa N."/>
            <person name="Katano-Makiyama Y."/>
            <person name="Hidaka K."/>
        </authorList>
    </citation>
    <scope>NUCLEOTIDE SEQUENCE [LARGE SCALE GENOMIC DNA]</scope>
    <source>
        <strain evidence="4 5">NBRC 112829</strain>
    </source>
</reference>
<dbReference type="Proteomes" id="UP001428290">
    <property type="component" value="Unassembled WGS sequence"/>
</dbReference>
<evidence type="ECO:0000313" key="5">
    <source>
        <dbReference type="Proteomes" id="UP001428290"/>
    </source>
</evidence>
<dbReference type="RefSeq" id="WP_345725023.1">
    <property type="nucleotide sequence ID" value="NZ_BAABRU010000053.1"/>
</dbReference>
<dbReference type="InterPro" id="IPR013517">
    <property type="entry name" value="FG-GAP"/>
</dbReference>
<name>A0ABP9X7X7_9CHLR</name>
<dbReference type="Pfam" id="PF14312">
    <property type="entry name" value="FG-GAP_2"/>
    <property type="match status" value="7"/>
</dbReference>